<dbReference type="PANTHER" id="PTHR30575">
    <property type="entry name" value="PEPTIDASE M20"/>
    <property type="match status" value="1"/>
</dbReference>
<dbReference type="Proteomes" id="UP000694545">
    <property type="component" value="Unplaced"/>
</dbReference>
<dbReference type="Gene3D" id="3.30.70.360">
    <property type="match status" value="1"/>
</dbReference>
<reference evidence="4" key="1">
    <citation type="submission" date="2025-08" db="UniProtKB">
        <authorList>
            <consortium name="Ensembl"/>
        </authorList>
    </citation>
    <scope>IDENTIFICATION</scope>
</reference>
<dbReference type="CTD" id="135293"/>
<gene>
    <name evidence="4" type="primary">PM20D2</name>
</gene>
<dbReference type="AlphaFoldDB" id="A0A8D2KXE9"/>
<dbReference type="RefSeq" id="XP_044283685.1">
    <property type="nucleotide sequence ID" value="XM_044427750.1"/>
</dbReference>
<dbReference type="InterPro" id="IPR002933">
    <property type="entry name" value="Peptidase_M20"/>
</dbReference>
<dbReference type="SUPFAM" id="SSF55031">
    <property type="entry name" value="Bacterial exopeptidase dimerisation domain"/>
    <property type="match status" value="1"/>
</dbReference>
<dbReference type="Pfam" id="PF07687">
    <property type="entry name" value="M20_dimer"/>
    <property type="match status" value="1"/>
</dbReference>
<dbReference type="PANTHER" id="PTHR30575:SF0">
    <property type="entry name" value="XAA-ARG DIPEPTIDASE"/>
    <property type="match status" value="1"/>
</dbReference>
<dbReference type="InterPro" id="IPR017144">
    <property type="entry name" value="Xaa-Arg_dipeptidase"/>
</dbReference>
<reference evidence="4" key="2">
    <citation type="submission" date="2025-09" db="UniProtKB">
        <authorList>
            <consortium name="Ensembl"/>
        </authorList>
    </citation>
    <scope>IDENTIFICATION</scope>
</reference>
<dbReference type="Ensembl" id="ENSVKKT00000014005.1">
    <property type="protein sequence ID" value="ENSVKKP00000013678.1"/>
    <property type="gene ID" value="ENSVKKG00000009433.1"/>
</dbReference>
<organism evidence="4 5">
    <name type="scientific">Varanus komodoensis</name>
    <name type="common">Komodo dragon</name>
    <dbReference type="NCBI Taxonomy" id="61221"/>
    <lineage>
        <taxon>Eukaryota</taxon>
        <taxon>Metazoa</taxon>
        <taxon>Chordata</taxon>
        <taxon>Craniata</taxon>
        <taxon>Vertebrata</taxon>
        <taxon>Euteleostomi</taxon>
        <taxon>Lepidosauria</taxon>
        <taxon>Squamata</taxon>
        <taxon>Bifurcata</taxon>
        <taxon>Unidentata</taxon>
        <taxon>Episquamata</taxon>
        <taxon>Toxicofera</taxon>
        <taxon>Anguimorpha</taxon>
        <taxon>Paleoanguimorpha</taxon>
        <taxon>Varanoidea</taxon>
        <taxon>Varanidae</taxon>
        <taxon>Varanus</taxon>
    </lineage>
</organism>
<evidence type="ECO:0000256" key="2">
    <source>
        <dbReference type="PIRNR" id="PIRNR037226"/>
    </source>
</evidence>
<protein>
    <recommendedName>
        <fullName evidence="2">Peptidase M20 domain-containing protein 2</fullName>
    </recommendedName>
</protein>
<dbReference type="GO" id="GO:0016805">
    <property type="term" value="F:dipeptidase activity"/>
    <property type="evidence" value="ECO:0007669"/>
    <property type="project" value="InterPro"/>
</dbReference>
<feature type="domain" description="Peptidase M20 dimerisation" evidence="3">
    <location>
        <begin position="215"/>
        <end position="307"/>
    </location>
</feature>
<dbReference type="GeneID" id="123022201"/>
<dbReference type="InterPro" id="IPR011650">
    <property type="entry name" value="Peptidase_M20_dimer"/>
</dbReference>
<evidence type="ECO:0000259" key="3">
    <source>
        <dbReference type="Pfam" id="PF07687"/>
    </source>
</evidence>
<evidence type="ECO:0000313" key="5">
    <source>
        <dbReference type="Proteomes" id="UP000694545"/>
    </source>
</evidence>
<sequence>MRPNEAVEVPALAARLEELKRRAAECIEASSERLAELSREIWSRPELAYEERHAHAAMTRFFAGCPSPTSPAAAWSVQRNYKLETAFRADWQWDGIPGEAGQVLPPIRVGFLCEYDALPGIGHACGHNLIAEVGAGAALGLKGALENIRQSSAAGPARQAPAVQVTVLGTPAEEDGGGKIELIKAGAFDDLDVVFMAHPSQEDAAYLPDVAEHDVTVKYFGKAAHAAAYPWEGVNALDAAVLAYNNLSLLRQQMKPTWRVHGIIKNGGVKPNIIPFYAELEFYLRTPSLRELSILTEKAENCFKAAALATGCEVELKSGPNEYFNVLPNKSLEKAYIENGKKLGMDFIQDDNLNGLSGSTDFGNVSFVIPGIHPYFYIGSDALNHTEEYTTAAGSEDAQFYALRTAKALAMTALDVIFKPDLMEKAKEDFRIVRLKEEVDLNRSEHGKGSGLGIGAACASR</sequence>
<dbReference type="FunFam" id="3.30.70.360:FF:000004">
    <property type="entry name" value="Peptidase M20 domain-containing protein 2"/>
    <property type="match status" value="1"/>
</dbReference>
<evidence type="ECO:0000256" key="1">
    <source>
        <dbReference type="ARBA" id="ARBA00006247"/>
    </source>
</evidence>
<dbReference type="InterPro" id="IPR052030">
    <property type="entry name" value="Peptidase_M20/M20A_hydrolases"/>
</dbReference>
<name>A0A8D2KXE9_VARKO</name>
<dbReference type="Pfam" id="PF01546">
    <property type="entry name" value="Peptidase_M20"/>
    <property type="match status" value="1"/>
</dbReference>
<keyword evidence="5" id="KW-1185">Reference proteome</keyword>
<dbReference type="Gene3D" id="3.40.630.10">
    <property type="entry name" value="Zn peptidases"/>
    <property type="match status" value="1"/>
</dbReference>
<dbReference type="PIRSF" id="PIRSF037226">
    <property type="entry name" value="Amidohydrolase_ACY1L2_prd"/>
    <property type="match status" value="1"/>
</dbReference>
<evidence type="ECO:0000313" key="4">
    <source>
        <dbReference type="Ensembl" id="ENSVKKP00000013678.1"/>
    </source>
</evidence>
<dbReference type="SUPFAM" id="SSF53187">
    <property type="entry name" value="Zn-dependent exopeptidases"/>
    <property type="match status" value="1"/>
</dbReference>
<dbReference type="OrthoDB" id="6119954at2759"/>
<proteinExistence type="inferred from homology"/>
<accession>A0A8D2KXE9</accession>
<dbReference type="CDD" id="cd05672">
    <property type="entry name" value="M20_ACY1L2-like"/>
    <property type="match status" value="1"/>
</dbReference>
<dbReference type="InterPro" id="IPR036264">
    <property type="entry name" value="Bact_exopeptidase_dim_dom"/>
</dbReference>
<dbReference type="KEGG" id="vko:123022201"/>
<dbReference type="OMA" id="HRSCAKT"/>
<comment type="similarity">
    <text evidence="1 2">Belongs to the peptidase M20A family.</text>
</comment>